<dbReference type="PANTHER" id="PTHR21666:SF270">
    <property type="entry name" value="MUREIN HYDROLASE ACTIVATOR ENVC"/>
    <property type="match status" value="1"/>
</dbReference>
<evidence type="ECO:0000259" key="3">
    <source>
        <dbReference type="PROSITE" id="PS51782"/>
    </source>
</evidence>
<dbReference type="Pfam" id="PF01476">
    <property type="entry name" value="LysM"/>
    <property type="match status" value="1"/>
</dbReference>
<dbReference type="EMBL" id="VVIQ01000001">
    <property type="protein sequence ID" value="MUL26845.1"/>
    <property type="molecule type" value="Genomic_DNA"/>
</dbReference>
<dbReference type="Gene3D" id="3.10.350.10">
    <property type="entry name" value="LysM domain"/>
    <property type="match status" value="1"/>
</dbReference>
<feature type="signal peptide" evidence="2">
    <location>
        <begin position="1"/>
        <end position="25"/>
    </location>
</feature>
<feature type="compositionally biased region" description="Polar residues" evidence="1">
    <location>
        <begin position="231"/>
        <end position="261"/>
    </location>
</feature>
<dbReference type="InterPro" id="IPR011055">
    <property type="entry name" value="Dup_hybrid_motif"/>
</dbReference>
<dbReference type="CDD" id="cd12797">
    <property type="entry name" value="M23_peptidase"/>
    <property type="match status" value="1"/>
</dbReference>
<feature type="domain" description="LysM" evidence="3">
    <location>
        <begin position="288"/>
        <end position="332"/>
    </location>
</feature>
<dbReference type="Gene3D" id="2.70.70.10">
    <property type="entry name" value="Glucose Permease (Domain IIA)"/>
    <property type="match status" value="1"/>
</dbReference>
<evidence type="ECO:0000313" key="5">
    <source>
        <dbReference type="Proteomes" id="UP000482295"/>
    </source>
</evidence>
<feature type="compositionally biased region" description="Polar residues" evidence="1">
    <location>
        <begin position="269"/>
        <end position="283"/>
    </location>
</feature>
<dbReference type="SUPFAM" id="SSF54106">
    <property type="entry name" value="LysM domain"/>
    <property type="match status" value="1"/>
</dbReference>
<dbReference type="Pfam" id="PF01551">
    <property type="entry name" value="Peptidase_M23"/>
    <property type="match status" value="1"/>
</dbReference>
<dbReference type="PANTHER" id="PTHR21666">
    <property type="entry name" value="PEPTIDASE-RELATED"/>
    <property type="match status" value="1"/>
</dbReference>
<dbReference type="GO" id="GO:0004222">
    <property type="term" value="F:metalloendopeptidase activity"/>
    <property type="evidence" value="ECO:0007669"/>
    <property type="project" value="TreeGrafter"/>
</dbReference>
<dbReference type="RefSeq" id="WP_009435490.1">
    <property type="nucleotide sequence ID" value="NZ_VVIQ01000001.1"/>
</dbReference>
<name>A0A7C9HCQ5_9BACT</name>
<dbReference type="InterPro" id="IPR036779">
    <property type="entry name" value="LysM_dom_sf"/>
</dbReference>
<evidence type="ECO:0000256" key="1">
    <source>
        <dbReference type="SAM" id="MobiDB-lite"/>
    </source>
</evidence>
<gene>
    <name evidence="4" type="ORF">F0475_00575</name>
</gene>
<dbReference type="InterPro" id="IPR016047">
    <property type="entry name" value="M23ase_b-sheet_dom"/>
</dbReference>
<dbReference type="SMART" id="SM00257">
    <property type="entry name" value="LysM"/>
    <property type="match status" value="1"/>
</dbReference>
<accession>A0A7C9HCQ5</accession>
<keyword evidence="5" id="KW-1185">Reference proteome</keyword>
<dbReference type="CDD" id="cd00118">
    <property type="entry name" value="LysM"/>
    <property type="match status" value="1"/>
</dbReference>
<dbReference type="InterPro" id="IPR018392">
    <property type="entry name" value="LysM"/>
</dbReference>
<dbReference type="SUPFAM" id="SSF51261">
    <property type="entry name" value="Duplicated hybrid motif"/>
    <property type="match status" value="1"/>
</dbReference>
<sequence length="334" mass="37394">MMFKRIVRTFALTSLFALTAHTANAQDLLARQAPIDRRAKALDTMVISRLRESEEVEEPASELYNDWNNNYAHRGGNLPDVYKIDLRGFHMPTPSRVITSNFGRRWGRRHLGMDIKVYIGDTIRAAFSGKVRVVKYDANGYGKYVVIRHNNGLETIYGHLSKQLVSINQTVRAGQPIALGGNTGRSTGSHLHFETRLAGVALNPALFFDFAHQDVTGDYYVFHKSTLAQESEQATAARGTSSSLGYSRENIQGTRGQSSSTRQEKAYNTDFSNHTPRTEATSSTGQIIYHSVKEGETIESIAELYGVTIDKLCRLNRLGRYTKVDKGWILKISK</sequence>
<keyword evidence="2" id="KW-0732">Signal</keyword>
<reference evidence="4 5" key="1">
    <citation type="submission" date="2019-09" db="EMBL/GenBank/DDBJ databases">
        <title>Prevotella A2879 sp. nov., isolated from an abscess of a patient.</title>
        <authorList>
            <person name="Buhl M."/>
            <person name="Oberhettinger P."/>
        </authorList>
    </citation>
    <scope>NUCLEOTIDE SEQUENCE [LARGE SCALE GENOMIC DNA]</scope>
    <source>
        <strain evidence="4 5">A2879</strain>
    </source>
</reference>
<comment type="caution">
    <text evidence="4">The sequence shown here is derived from an EMBL/GenBank/DDBJ whole genome shotgun (WGS) entry which is preliminary data.</text>
</comment>
<dbReference type="AlphaFoldDB" id="A0A7C9HCQ5"/>
<feature type="chain" id="PRO_5028861793" evidence="2">
    <location>
        <begin position="26"/>
        <end position="334"/>
    </location>
</feature>
<evidence type="ECO:0000313" key="4">
    <source>
        <dbReference type="EMBL" id="MUL26845.1"/>
    </source>
</evidence>
<dbReference type="Proteomes" id="UP000482295">
    <property type="component" value="Unassembled WGS sequence"/>
</dbReference>
<evidence type="ECO:0000256" key="2">
    <source>
        <dbReference type="SAM" id="SignalP"/>
    </source>
</evidence>
<dbReference type="PROSITE" id="PS51782">
    <property type="entry name" value="LYSM"/>
    <property type="match status" value="1"/>
</dbReference>
<feature type="region of interest" description="Disordered" evidence="1">
    <location>
        <begin position="231"/>
        <end position="283"/>
    </location>
</feature>
<dbReference type="InterPro" id="IPR050570">
    <property type="entry name" value="Cell_wall_metabolism_enzyme"/>
</dbReference>
<organism evidence="4 5">
    <name type="scientific">Prevotella vespertina</name>
    <dbReference type="NCBI Taxonomy" id="2608404"/>
    <lineage>
        <taxon>Bacteria</taxon>
        <taxon>Pseudomonadati</taxon>
        <taxon>Bacteroidota</taxon>
        <taxon>Bacteroidia</taxon>
        <taxon>Bacteroidales</taxon>
        <taxon>Prevotellaceae</taxon>
        <taxon>Prevotella</taxon>
    </lineage>
</organism>
<proteinExistence type="predicted"/>
<protein>
    <submittedName>
        <fullName evidence="4">Peptidoglycan DD-metalloendopeptidase family protein</fullName>
    </submittedName>
</protein>